<accession>A0A059AGR4</accession>
<dbReference type="Gramene" id="KCW52575">
    <property type="protein sequence ID" value="KCW52575"/>
    <property type="gene ID" value="EUGRSUZ_J01949"/>
</dbReference>
<dbReference type="AlphaFoldDB" id="A0A059AGR4"/>
<dbReference type="InParanoid" id="A0A059AGR4"/>
<evidence type="ECO:0000313" key="1">
    <source>
        <dbReference type="EMBL" id="KCW52575.1"/>
    </source>
</evidence>
<proteinExistence type="predicted"/>
<reference evidence="1" key="1">
    <citation type="submission" date="2013-07" db="EMBL/GenBank/DDBJ databases">
        <title>The genome of Eucalyptus grandis.</title>
        <authorList>
            <person name="Schmutz J."/>
            <person name="Hayes R."/>
            <person name="Myburg A."/>
            <person name="Tuskan G."/>
            <person name="Grattapaglia D."/>
            <person name="Rokhsar D.S."/>
        </authorList>
    </citation>
    <scope>NUCLEOTIDE SEQUENCE</scope>
    <source>
        <tissue evidence="1">Leaf extractions</tissue>
    </source>
</reference>
<gene>
    <name evidence="1" type="ORF">EUGRSUZ_J01949</name>
</gene>
<sequence length="80" mass="9043">MNEEMTRDSAIDTNTGLIFGDSFMWSKEWPSMKADHLPQNLMPLTYQQNLSTFSSTLNPVVVTDDLIPQGVSSSAHEHWD</sequence>
<dbReference type="EMBL" id="KK198762">
    <property type="protein sequence ID" value="KCW52575.1"/>
    <property type="molecule type" value="Genomic_DNA"/>
</dbReference>
<organism evidence="1">
    <name type="scientific">Eucalyptus grandis</name>
    <name type="common">Flooded gum</name>
    <dbReference type="NCBI Taxonomy" id="71139"/>
    <lineage>
        <taxon>Eukaryota</taxon>
        <taxon>Viridiplantae</taxon>
        <taxon>Streptophyta</taxon>
        <taxon>Embryophyta</taxon>
        <taxon>Tracheophyta</taxon>
        <taxon>Spermatophyta</taxon>
        <taxon>Magnoliopsida</taxon>
        <taxon>eudicotyledons</taxon>
        <taxon>Gunneridae</taxon>
        <taxon>Pentapetalae</taxon>
        <taxon>rosids</taxon>
        <taxon>malvids</taxon>
        <taxon>Myrtales</taxon>
        <taxon>Myrtaceae</taxon>
        <taxon>Myrtoideae</taxon>
        <taxon>Eucalypteae</taxon>
        <taxon>Eucalyptus</taxon>
    </lineage>
</organism>
<name>A0A059AGR4_EUCGR</name>
<protein>
    <submittedName>
        <fullName evidence="1">Uncharacterized protein</fullName>
    </submittedName>
</protein>